<gene>
    <name evidence="1" type="ORF">CC85DRAFT_76045</name>
</gene>
<dbReference type="EMBL" id="KQ087201">
    <property type="protein sequence ID" value="KLT42846.1"/>
    <property type="molecule type" value="Genomic_DNA"/>
</dbReference>
<sequence>MVSGFGELPGCNMHCVRRSNGGVWCVTCLVTAFAITDHGACSAIEHVNTRLDRCAGMAGRPCVAETPRRLGTRLVRVAFVHLVPLHLETGTGLRRAPPRTTDTFAQLHL</sequence>
<reference evidence="1 2" key="1">
    <citation type="submission" date="2015-03" db="EMBL/GenBank/DDBJ databases">
        <title>Genomics and transcriptomics of the oil-accumulating basidiomycete yeast T. oleaginosus allow insights into substrate utilization and the diverse evolutionary trajectories of mating systems in fungi.</title>
        <authorList>
            <consortium name="DOE Joint Genome Institute"/>
            <person name="Kourist R."/>
            <person name="Kracht O."/>
            <person name="Bracharz F."/>
            <person name="Lipzen A."/>
            <person name="Nolan M."/>
            <person name="Ohm R."/>
            <person name="Grigoriev I."/>
            <person name="Sun S."/>
            <person name="Heitman J."/>
            <person name="Bruck T."/>
            <person name="Nowrousian M."/>
        </authorList>
    </citation>
    <scope>NUCLEOTIDE SEQUENCE [LARGE SCALE GENOMIC DNA]</scope>
    <source>
        <strain evidence="1 2">IBC0246</strain>
    </source>
</reference>
<protein>
    <submittedName>
        <fullName evidence="1">Uncharacterized protein</fullName>
    </submittedName>
</protein>
<evidence type="ECO:0000313" key="1">
    <source>
        <dbReference type="EMBL" id="KLT42846.1"/>
    </source>
</evidence>
<dbReference type="Proteomes" id="UP000053611">
    <property type="component" value="Unassembled WGS sequence"/>
</dbReference>
<keyword evidence="2" id="KW-1185">Reference proteome</keyword>
<evidence type="ECO:0000313" key="2">
    <source>
        <dbReference type="Proteomes" id="UP000053611"/>
    </source>
</evidence>
<organism evidence="1 2">
    <name type="scientific">Cutaneotrichosporon oleaginosum</name>
    <dbReference type="NCBI Taxonomy" id="879819"/>
    <lineage>
        <taxon>Eukaryota</taxon>
        <taxon>Fungi</taxon>
        <taxon>Dikarya</taxon>
        <taxon>Basidiomycota</taxon>
        <taxon>Agaricomycotina</taxon>
        <taxon>Tremellomycetes</taxon>
        <taxon>Trichosporonales</taxon>
        <taxon>Trichosporonaceae</taxon>
        <taxon>Cutaneotrichosporon</taxon>
    </lineage>
</organism>
<accession>A0A0J0XNX2</accession>
<proteinExistence type="predicted"/>
<name>A0A0J0XNX2_9TREE</name>
<dbReference type="AlphaFoldDB" id="A0A0J0XNX2"/>